<name>A0A6J7MMT8_9ZZZZ</name>
<gene>
    <name evidence="1" type="ORF">UFOPK3914_01101</name>
</gene>
<evidence type="ECO:0000313" key="1">
    <source>
        <dbReference type="EMBL" id="CAB4982510.1"/>
    </source>
</evidence>
<dbReference type="EMBL" id="CAFBOG010000095">
    <property type="protein sequence ID" value="CAB4982510.1"/>
    <property type="molecule type" value="Genomic_DNA"/>
</dbReference>
<dbReference type="AlphaFoldDB" id="A0A6J7MMT8"/>
<accession>A0A6J7MMT8</accession>
<dbReference type="Gene3D" id="3.40.50.300">
    <property type="entry name" value="P-loop containing nucleotide triphosphate hydrolases"/>
    <property type="match status" value="1"/>
</dbReference>
<dbReference type="InterPro" id="IPR027417">
    <property type="entry name" value="P-loop_NTPase"/>
</dbReference>
<proteinExistence type="predicted"/>
<reference evidence="1" key="1">
    <citation type="submission" date="2020-05" db="EMBL/GenBank/DDBJ databases">
        <authorList>
            <person name="Chiriac C."/>
            <person name="Salcher M."/>
            <person name="Ghai R."/>
            <person name="Kavagutti S V."/>
        </authorList>
    </citation>
    <scope>NUCLEOTIDE SEQUENCE</scope>
</reference>
<organism evidence="1">
    <name type="scientific">freshwater metagenome</name>
    <dbReference type="NCBI Taxonomy" id="449393"/>
    <lineage>
        <taxon>unclassified sequences</taxon>
        <taxon>metagenomes</taxon>
        <taxon>ecological metagenomes</taxon>
    </lineage>
</organism>
<protein>
    <submittedName>
        <fullName evidence="1">Unannotated protein</fullName>
    </submittedName>
</protein>
<sequence>MCTLLELPDGDQIEAELAELVKLGRTHPVRLVLSGDVDSLLRSYSDLIAQLRSSRTGILLGVDPDHHGALLHCSLEVRSELLPCTGRGWLVSPAAATAVQIAHP</sequence>